<feature type="compositionally biased region" description="Low complexity" evidence="1">
    <location>
        <begin position="327"/>
        <end position="343"/>
    </location>
</feature>
<dbReference type="InterPro" id="IPR037646">
    <property type="entry name" value="PROSER3"/>
</dbReference>
<dbReference type="AlphaFoldDB" id="A0A6J2W0M4"/>
<feature type="region of interest" description="Disordered" evidence="1">
    <location>
        <begin position="320"/>
        <end position="371"/>
    </location>
</feature>
<feature type="region of interest" description="Disordered" evidence="1">
    <location>
        <begin position="1"/>
        <end position="45"/>
    </location>
</feature>
<dbReference type="Proteomes" id="UP000504632">
    <property type="component" value="Chromosome 8"/>
</dbReference>
<dbReference type="CTD" id="148137"/>
<dbReference type="RefSeq" id="XP_030638865.1">
    <property type="nucleotide sequence ID" value="XM_030783005.1"/>
</dbReference>
<dbReference type="PANTHER" id="PTHR22045">
    <property type="entry name" value="PROLINE AND SERINE-RICH PROTEIN 3"/>
    <property type="match status" value="1"/>
</dbReference>
<feature type="compositionally biased region" description="Low complexity" evidence="1">
    <location>
        <begin position="143"/>
        <end position="152"/>
    </location>
</feature>
<evidence type="ECO:0000313" key="3">
    <source>
        <dbReference type="RefSeq" id="XP_030638865.1"/>
    </source>
</evidence>
<dbReference type="InParanoid" id="A0A6J2W0M4"/>
<accession>A0A6J2W0M4</accession>
<feature type="compositionally biased region" description="Basic and acidic residues" evidence="1">
    <location>
        <begin position="539"/>
        <end position="553"/>
    </location>
</feature>
<dbReference type="PANTHER" id="PTHR22045:SF6">
    <property type="entry name" value="PROLINE AND SERINE-RICH PROTEIN 3"/>
    <property type="match status" value="1"/>
</dbReference>
<feature type="compositionally biased region" description="Basic and acidic residues" evidence="1">
    <location>
        <begin position="92"/>
        <end position="104"/>
    </location>
</feature>
<name>A0A6J2W0M4_CHACN</name>
<evidence type="ECO:0000256" key="1">
    <source>
        <dbReference type="SAM" id="MobiDB-lite"/>
    </source>
</evidence>
<dbReference type="FunCoup" id="A0A6J2W0M4">
    <property type="interactions" value="188"/>
</dbReference>
<feature type="region of interest" description="Disordered" evidence="1">
    <location>
        <begin position="180"/>
        <end position="200"/>
    </location>
</feature>
<evidence type="ECO:0000313" key="2">
    <source>
        <dbReference type="Proteomes" id="UP000504632"/>
    </source>
</evidence>
<feature type="compositionally biased region" description="Basic and acidic residues" evidence="1">
    <location>
        <begin position="486"/>
        <end position="498"/>
    </location>
</feature>
<protein>
    <submittedName>
        <fullName evidence="3">Proline and serine-rich protein 3</fullName>
    </submittedName>
</protein>
<feature type="region of interest" description="Disordered" evidence="1">
    <location>
        <begin position="587"/>
        <end position="619"/>
    </location>
</feature>
<gene>
    <name evidence="3" type="primary">proser3</name>
</gene>
<feature type="compositionally biased region" description="Polar residues" evidence="1">
    <location>
        <begin position="412"/>
        <end position="433"/>
    </location>
</feature>
<dbReference type="OrthoDB" id="10043502at2759"/>
<keyword evidence="2" id="KW-1185">Reference proteome</keyword>
<proteinExistence type="predicted"/>
<feature type="compositionally biased region" description="Polar residues" evidence="1">
    <location>
        <begin position="70"/>
        <end position="89"/>
    </location>
</feature>
<feature type="region of interest" description="Disordered" evidence="1">
    <location>
        <begin position="143"/>
        <end position="167"/>
    </location>
</feature>
<organism evidence="2 3">
    <name type="scientific">Chanos chanos</name>
    <name type="common">Milkfish</name>
    <name type="synonym">Mugil chanos</name>
    <dbReference type="NCBI Taxonomy" id="29144"/>
    <lineage>
        <taxon>Eukaryota</taxon>
        <taxon>Metazoa</taxon>
        <taxon>Chordata</taxon>
        <taxon>Craniata</taxon>
        <taxon>Vertebrata</taxon>
        <taxon>Euteleostomi</taxon>
        <taxon>Actinopterygii</taxon>
        <taxon>Neopterygii</taxon>
        <taxon>Teleostei</taxon>
        <taxon>Ostariophysi</taxon>
        <taxon>Gonorynchiformes</taxon>
        <taxon>Chanidae</taxon>
        <taxon>Chanos</taxon>
    </lineage>
</organism>
<feature type="compositionally biased region" description="Polar residues" evidence="1">
    <location>
        <begin position="591"/>
        <end position="619"/>
    </location>
</feature>
<feature type="compositionally biased region" description="Basic and acidic residues" evidence="1">
    <location>
        <begin position="182"/>
        <end position="200"/>
    </location>
</feature>
<reference evidence="3" key="1">
    <citation type="submission" date="2025-08" db="UniProtKB">
        <authorList>
            <consortium name="RefSeq"/>
        </authorList>
    </citation>
    <scope>IDENTIFICATION</scope>
</reference>
<feature type="region of interest" description="Disordered" evidence="1">
    <location>
        <begin position="404"/>
        <end position="570"/>
    </location>
</feature>
<sequence>MAILPNIDFPPSLKTRGRKRKRRGSDANGRTNRNNRENPCPPDLFVDMTYYNPSKTKVLQQRRKLGRGSALQSTAASPRTNAQKQTSLPKKTLTEKDSTQQDESLLEKYVDRFRHGPPQSRKERECLTTEVAREPFWWTSPSLSPTSRSTVTQGNVPEKVPKDGQSSIRRLNDQSQHTFLSRHTDKHDSNVLDPLDPSHDELTEPEVLKIMERTSQLLHRSEQSLGSDSFIISSEGMGCSNLSSPISVDEPVRRPAVPSLLLSVSGGKAVPSLSGTSAIKTPLRPEDDILFRWRLMRKYDLAKQHALMLSQNVSLNTVPLSPLNDRQTQQAQPQSFSASAPQTVPLSLSPDLGKPCDPGPPQVQVPTCHMSNPTVSSIQPYTTIQPHIHHLCDILPCGLLQSSRESSLGVPQPSTSTLHDSNVEASTKPSNKNEPCLPPTPQRDKNEPCLPPTPQRDKNEPCLPPTPQHNKSTETECVSNQGRGEIPVKQRSETEPSDGKTSSSGRKKQAVKHACCLTGSRERSKKQCQNEGRGQRGYRTKESSQHSTLHEKGQGSTQGGHSKCQALPPSPIHGVLGQVISEVLLPAPESPDQQRNLCSSYSGRYTTSPSSSLPQPGPETTQLLQYAEDSDGLEFEDDPLLQVLRQQRRWVRERICEVDAMLDEIC</sequence>
<feature type="region of interest" description="Disordered" evidence="1">
    <location>
        <begin position="60"/>
        <end position="104"/>
    </location>
</feature>
<dbReference type="GeneID" id="115819496"/>